<keyword evidence="3" id="KW-1185">Reference proteome</keyword>
<evidence type="ECO:0000313" key="3">
    <source>
        <dbReference type="Proteomes" id="UP001153555"/>
    </source>
</evidence>
<organism evidence="2 3">
    <name type="scientific">Striga hermonthica</name>
    <name type="common">Purple witchweed</name>
    <name type="synonym">Buchnera hermonthica</name>
    <dbReference type="NCBI Taxonomy" id="68872"/>
    <lineage>
        <taxon>Eukaryota</taxon>
        <taxon>Viridiplantae</taxon>
        <taxon>Streptophyta</taxon>
        <taxon>Embryophyta</taxon>
        <taxon>Tracheophyta</taxon>
        <taxon>Spermatophyta</taxon>
        <taxon>Magnoliopsida</taxon>
        <taxon>eudicotyledons</taxon>
        <taxon>Gunneridae</taxon>
        <taxon>Pentapetalae</taxon>
        <taxon>asterids</taxon>
        <taxon>lamiids</taxon>
        <taxon>Lamiales</taxon>
        <taxon>Orobanchaceae</taxon>
        <taxon>Buchnereae</taxon>
        <taxon>Striga</taxon>
    </lineage>
</organism>
<reference evidence="2" key="1">
    <citation type="submission" date="2019-12" db="EMBL/GenBank/DDBJ databases">
        <authorList>
            <person name="Scholes J."/>
        </authorList>
    </citation>
    <scope>NUCLEOTIDE SEQUENCE</scope>
</reference>
<evidence type="ECO:0000256" key="1">
    <source>
        <dbReference type="SAM" id="MobiDB-lite"/>
    </source>
</evidence>
<dbReference type="PANTHER" id="PTHR37614:SF2">
    <property type="entry name" value="OS02G0121400 PROTEIN"/>
    <property type="match status" value="1"/>
</dbReference>
<feature type="compositionally biased region" description="Polar residues" evidence="1">
    <location>
        <begin position="59"/>
        <end position="69"/>
    </location>
</feature>
<feature type="compositionally biased region" description="Basic and acidic residues" evidence="1">
    <location>
        <begin position="107"/>
        <end position="116"/>
    </location>
</feature>
<sequence>MGGGGGEQSHSLDSFTADEIVVAQILIDLPDIIKDSNSRSIFKWGGRKRRSRLDGGARPSSQPSPSFQKIETRKSKSKAGAAEAEEEEEDGATTSPVTPLSFAPSESDEKKSRHGD</sequence>
<evidence type="ECO:0000313" key="2">
    <source>
        <dbReference type="EMBL" id="CAA0818557.1"/>
    </source>
</evidence>
<comment type="caution">
    <text evidence="2">The sequence shown here is derived from an EMBL/GenBank/DDBJ whole genome shotgun (WGS) entry which is preliminary data.</text>
</comment>
<dbReference type="EMBL" id="CACSLK010017224">
    <property type="protein sequence ID" value="CAA0818557.1"/>
    <property type="molecule type" value="Genomic_DNA"/>
</dbReference>
<feature type="region of interest" description="Disordered" evidence="1">
    <location>
        <begin position="44"/>
        <end position="116"/>
    </location>
</feature>
<name>A0A9N7MZL3_STRHE</name>
<dbReference type="OrthoDB" id="1721092at2759"/>
<gene>
    <name evidence="2" type="ORF">SHERM_00327</name>
</gene>
<dbReference type="Proteomes" id="UP001153555">
    <property type="component" value="Unassembled WGS sequence"/>
</dbReference>
<dbReference type="PANTHER" id="PTHR37614">
    <property type="entry name" value="OS02G0121400 PROTEIN"/>
    <property type="match status" value="1"/>
</dbReference>
<proteinExistence type="predicted"/>
<protein>
    <submittedName>
        <fullName evidence="2">Uncharacterized protein</fullName>
    </submittedName>
</protein>
<dbReference type="AlphaFoldDB" id="A0A9N7MZL3"/>
<accession>A0A9N7MZL3</accession>